<accession>A0A3R8JLC6</accession>
<protein>
    <submittedName>
        <fullName evidence="2">Uncharacterized protein</fullName>
    </submittedName>
</protein>
<feature type="region of interest" description="Disordered" evidence="1">
    <location>
        <begin position="114"/>
        <end position="137"/>
    </location>
</feature>
<name>A0A3R8JLC6_9FIRM</name>
<proteinExistence type="predicted"/>
<feature type="compositionally biased region" description="Basic and acidic residues" evidence="1">
    <location>
        <begin position="86"/>
        <end position="97"/>
    </location>
</feature>
<comment type="caution">
    <text evidence="2">The sequence shown here is derived from an EMBL/GenBank/DDBJ whole genome shotgun (WGS) entry which is preliminary data.</text>
</comment>
<evidence type="ECO:0000256" key="1">
    <source>
        <dbReference type="SAM" id="MobiDB-lite"/>
    </source>
</evidence>
<dbReference type="EMBL" id="RHJS01000002">
    <property type="protein sequence ID" value="RRK30831.1"/>
    <property type="molecule type" value="Genomic_DNA"/>
</dbReference>
<organism evidence="2 3">
    <name type="scientific">Schaedlerella arabinosiphila</name>
    <dbReference type="NCBI Taxonomy" id="2044587"/>
    <lineage>
        <taxon>Bacteria</taxon>
        <taxon>Bacillati</taxon>
        <taxon>Bacillota</taxon>
        <taxon>Clostridia</taxon>
        <taxon>Lachnospirales</taxon>
        <taxon>Lachnospiraceae</taxon>
        <taxon>Schaedlerella</taxon>
    </lineage>
</organism>
<dbReference type="Gene3D" id="2.160.20.20">
    <property type="match status" value="1"/>
</dbReference>
<reference evidence="2" key="1">
    <citation type="submission" date="2018-10" db="EMBL/GenBank/DDBJ databases">
        <title>Schaedlerella arabinophila gen. nov. sp. nov., isolated from the mouse intestinal tract and comparative analysis with the genome of the closely related altered Schaedler flora strain ASF502.</title>
        <authorList>
            <person name="Miyake S."/>
            <person name="Soh M."/>
            <person name="Seedorf H."/>
        </authorList>
    </citation>
    <scope>NUCLEOTIDE SEQUENCE [LARGE SCALE GENOMIC DNA]</scope>
    <source>
        <strain evidence="2">DSM 106076</strain>
    </source>
</reference>
<evidence type="ECO:0000313" key="2">
    <source>
        <dbReference type="EMBL" id="RRK30831.1"/>
    </source>
</evidence>
<feature type="region of interest" description="Disordered" evidence="1">
    <location>
        <begin position="74"/>
        <end position="98"/>
    </location>
</feature>
<feature type="compositionally biased region" description="Acidic residues" evidence="1">
    <location>
        <begin position="123"/>
        <end position="136"/>
    </location>
</feature>
<evidence type="ECO:0000313" key="3">
    <source>
        <dbReference type="Proteomes" id="UP000274920"/>
    </source>
</evidence>
<dbReference type="InterPro" id="IPR012332">
    <property type="entry name" value="Autotransporter_pectin_lyase_C"/>
</dbReference>
<dbReference type="Proteomes" id="UP000274920">
    <property type="component" value="Unassembled WGS sequence"/>
</dbReference>
<keyword evidence="3" id="KW-1185">Reference proteome</keyword>
<sequence>MNTLWERAAAIRFAERKRDGMKARNAAGMLVLVLGMPALAGCSGEFEIPFFLLGTEETVTGEVCQVTEDSILIRTESPEEDGADADENKTEAEHDPVQEFTGEEQKITLTKDTVVRPGKLEEAEQDESETPEDAQEELSAADILEGDVISASLDQKGRASEILVISQAKSRGAGKLREAEDYDAATEFAVDIVTDGETYGSAGTDENAVHVYGEARAFLKNVEITRTSRDSTGGSPAASYGIGSALLTTNGISYIRDSRISTDAPGGAGIFSYGNALAYAMDTAVATRQDLSGGIHAAGGGTLYAWNLEVETSGASSAAISSGRGGGKIAAEGGIYRTLGTDSPAVYCGADIAIREALLTADASEAARIDGGNALHLYDCELTGNMGDDLYNDSAWNVLVYHGTSGNFEPGKGIFEMKGGSLTAKNGGIFYTTNTESTITLSGVKILYPDVLDFFLKCTGNDHQGGWGKAGANGADCLFTAENQDMEGDILWDDISQLDFYMIKQSTLKGAVLHEKSNADKNQDGYCNLYIEEGSTWIVTGDSALNRLSCSGRIEDDEGKTVTIRGRDGTVYVQGNGKYTVTVLSHEAAANLSGASEMTRWMDHQAELPEEFL</sequence>
<dbReference type="AlphaFoldDB" id="A0A3R8JLC6"/>
<gene>
    <name evidence="2" type="ORF">EBB54_05175</name>
</gene>